<keyword evidence="4 10" id="KW-0812">Transmembrane</keyword>
<evidence type="ECO:0000259" key="12">
    <source>
        <dbReference type="PROSITE" id="PS50929"/>
    </source>
</evidence>
<dbReference type="InterPro" id="IPR017871">
    <property type="entry name" value="ABC_transporter-like_CS"/>
</dbReference>
<dbReference type="InterPro" id="IPR050173">
    <property type="entry name" value="ABC_transporter_C-like"/>
</dbReference>
<dbReference type="PROSITE" id="PS50893">
    <property type="entry name" value="ABC_TRANSPORTER_2"/>
    <property type="match status" value="2"/>
</dbReference>
<dbReference type="FunFam" id="3.40.50.300:FF:000163">
    <property type="entry name" value="Multidrug resistance-associated protein member 4"/>
    <property type="match status" value="1"/>
</dbReference>
<feature type="transmembrane region" description="Helical" evidence="10">
    <location>
        <begin position="59"/>
        <end position="79"/>
    </location>
</feature>
<feature type="domain" description="ABC transmembrane type-1" evidence="12">
    <location>
        <begin position="550"/>
        <end position="797"/>
    </location>
</feature>
<dbReference type="OrthoDB" id="6510208at2759"/>
<dbReference type="SUPFAM" id="SSF52540">
    <property type="entry name" value="P-loop containing nucleoside triphosphate hydrolases"/>
    <property type="match status" value="2"/>
</dbReference>
<comment type="similarity">
    <text evidence="2">Belongs to the ABC transporter superfamily. ABCC family. Conjugate transporter (TC 3.A.1.208) subfamily.</text>
</comment>
<dbReference type="Pfam" id="PF00005">
    <property type="entry name" value="ABC_tran"/>
    <property type="match status" value="2"/>
</dbReference>
<dbReference type="InterPro" id="IPR003593">
    <property type="entry name" value="AAA+_ATPase"/>
</dbReference>
<evidence type="ECO:0000256" key="8">
    <source>
        <dbReference type="ARBA" id="ARBA00022989"/>
    </source>
</evidence>
<dbReference type="GO" id="GO:0016020">
    <property type="term" value="C:membrane"/>
    <property type="evidence" value="ECO:0007669"/>
    <property type="project" value="UniProtKB-SubCell"/>
</dbReference>
<dbReference type="EMBL" id="OC854656">
    <property type="protein sequence ID" value="CAD7619928.1"/>
    <property type="molecule type" value="Genomic_DNA"/>
</dbReference>
<feature type="transmembrane region" description="Helical" evidence="10">
    <location>
        <begin position="664"/>
        <end position="682"/>
    </location>
</feature>
<comment type="subcellular location">
    <subcellularLocation>
        <location evidence="1">Membrane</location>
        <topology evidence="1">Multi-pass membrane protein</topology>
    </subcellularLocation>
</comment>
<keyword evidence="6" id="KW-0547">Nucleotide-binding</keyword>
<evidence type="ECO:0000256" key="10">
    <source>
        <dbReference type="SAM" id="Phobius"/>
    </source>
</evidence>
<keyword evidence="14" id="KW-1185">Reference proteome</keyword>
<evidence type="ECO:0000256" key="2">
    <source>
        <dbReference type="ARBA" id="ARBA00009726"/>
    </source>
</evidence>
<dbReference type="Proteomes" id="UP000759131">
    <property type="component" value="Unassembled WGS sequence"/>
</dbReference>
<dbReference type="SUPFAM" id="SSF90123">
    <property type="entry name" value="ABC transporter transmembrane region"/>
    <property type="match status" value="2"/>
</dbReference>
<evidence type="ECO:0000256" key="4">
    <source>
        <dbReference type="ARBA" id="ARBA00022692"/>
    </source>
</evidence>
<dbReference type="PROSITE" id="PS00211">
    <property type="entry name" value="ABC_TRANSPORTER_1"/>
    <property type="match status" value="2"/>
</dbReference>
<keyword evidence="8 10" id="KW-1133">Transmembrane helix</keyword>
<feature type="domain" description="ABC transporter" evidence="11">
    <location>
        <begin position="855"/>
        <end position="1087"/>
    </location>
</feature>
<dbReference type="GO" id="GO:0016887">
    <property type="term" value="F:ATP hydrolysis activity"/>
    <property type="evidence" value="ECO:0007669"/>
    <property type="project" value="InterPro"/>
</dbReference>
<dbReference type="Gene3D" id="3.40.50.300">
    <property type="entry name" value="P-loop containing nucleotide triphosphate hydrolases"/>
    <property type="match status" value="2"/>
</dbReference>
<dbReference type="PANTHER" id="PTHR24223">
    <property type="entry name" value="ATP-BINDING CASSETTE SUB-FAMILY C"/>
    <property type="match status" value="1"/>
</dbReference>
<dbReference type="FunFam" id="1.20.1560.10:FF:000014">
    <property type="entry name" value="Multidrug resistance-associated protein member 4"/>
    <property type="match status" value="1"/>
</dbReference>
<evidence type="ECO:0000259" key="11">
    <source>
        <dbReference type="PROSITE" id="PS50893"/>
    </source>
</evidence>
<keyword evidence="3" id="KW-0813">Transport</keyword>
<dbReference type="PROSITE" id="PS50929">
    <property type="entry name" value="ABC_TM1F"/>
    <property type="match status" value="2"/>
</dbReference>
<accession>A0A7R9KDX4</accession>
<dbReference type="CDD" id="cd03244">
    <property type="entry name" value="ABCC_MRP_domain2"/>
    <property type="match status" value="1"/>
</dbReference>
<gene>
    <name evidence="13" type="ORF">OSB1V03_LOCUS425</name>
</gene>
<feature type="transmembrane region" description="Helical" evidence="10">
    <location>
        <begin position="12"/>
        <end position="39"/>
    </location>
</feature>
<feature type="domain" description="ABC transporter" evidence="11">
    <location>
        <begin position="230"/>
        <end position="453"/>
    </location>
</feature>
<keyword evidence="9 10" id="KW-0472">Membrane</keyword>
<evidence type="ECO:0000313" key="14">
    <source>
        <dbReference type="Proteomes" id="UP000759131"/>
    </source>
</evidence>
<evidence type="ECO:0000313" key="13">
    <source>
        <dbReference type="EMBL" id="CAD7619928.1"/>
    </source>
</evidence>
<feature type="transmembrane region" description="Helical" evidence="10">
    <location>
        <begin position="771"/>
        <end position="793"/>
    </location>
</feature>
<dbReference type="GO" id="GO:0005524">
    <property type="term" value="F:ATP binding"/>
    <property type="evidence" value="ECO:0007669"/>
    <property type="project" value="UniProtKB-KW"/>
</dbReference>
<keyword evidence="5" id="KW-0677">Repeat</keyword>
<evidence type="ECO:0000256" key="5">
    <source>
        <dbReference type="ARBA" id="ARBA00022737"/>
    </source>
</evidence>
<dbReference type="Gene3D" id="1.20.1560.10">
    <property type="entry name" value="ABC transporter type 1, transmembrane domain"/>
    <property type="match status" value="2"/>
</dbReference>
<name>A0A7R9KDX4_9ACAR</name>
<proteinExistence type="inferred from homology"/>
<dbReference type="GO" id="GO:0140359">
    <property type="term" value="F:ABC-type transporter activity"/>
    <property type="evidence" value="ECO:0007669"/>
    <property type="project" value="InterPro"/>
</dbReference>
<dbReference type="SMART" id="SM00382">
    <property type="entry name" value="AAA"/>
    <property type="match status" value="2"/>
</dbReference>
<dbReference type="CDD" id="cd03250">
    <property type="entry name" value="ABCC_MRP_domain1"/>
    <property type="match status" value="1"/>
</dbReference>
<evidence type="ECO:0000256" key="1">
    <source>
        <dbReference type="ARBA" id="ARBA00004141"/>
    </source>
</evidence>
<reference evidence="13" key="1">
    <citation type="submission" date="2020-11" db="EMBL/GenBank/DDBJ databases">
        <authorList>
            <person name="Tran Van P."/>
        </authorList>
    </citation>
    <scope>NUCLEOTIDE SEQUENCE</scope>
</reference>
<dbReference type="InterPro" id="IPR003439">
    <property type="entry name" value="ABC_transporter-like_ATP-bd"/>
</dbReference>
<feature type="transmembrane region" description="Helical" evidence="10">
    <location>
        <begin position="205"/>
        <end position="229"/>
    </location>
</feature>
<evidence type="ECO:0000256" key="7">
    <source>
        <dbReference type="ARBA" id="ARBA00022840"/>
    </source>
</evidence>
<protein>
    <submittedName>
        <fullName evidence="13">Uncharacterized protein</fullName>
    </submittedName>
</protein>
<evidence type="ECO:0000256" key="3">
    <source>
        <dbReference type="ARBA" id="ARBA00022448"/>
    </source>
</evidence>
<feature type="domain" description="ABC transmembrane type-1" evidence="12">
    <location>
        <begin position="26"/>
        <end position="255"/>
    </location>
</feature>
<dbReference type="InterPro" id="IPR027417">
    <property type="entry name" value="P-loop_NTPase"/>
</dbReference>
<evidence type="ECO:0000256" key="9">
    <source>
        <dbReference type="ARBA" id="ARBA00023136"/>
    </source>
</evidence>
<dbReference type="PANTHER" id="PTHR24223:SF456">
    <property type="entry name" value="MULTIDRUG RESISTANCE-ASSOCIATED PROTEIN LETHAL(2)03659"/>
    <property type="match status" value="1"/>
</dbReference>
<sequence>IERRKRNPKFWWALLKTFGLQFIIPVTIFGTGECIVRIGQPLLLGFVLDYFRGANHMSYQHACMAAGGIVVCSALYITLHHPCLMRNLQVGMRLRNACTTLMYQKCLKLSQSSLAKTTVGQIINIMSNDVNRFDELIMGKLFSRFRQQTAKLTDARLRLMNEIISGMRVIKMYTWEQSFSDFVTKARKLEVNDIRKVCYLKAVNLSLFLIATKIILFFCFLTYVLLGHVLSSKSVFVTMALFNMLRITLTWIFPQGIAQGAELLVTCRRIQSSLLMALLRELELLSGSIHINGTVSYSAQEPWSFNNSVRNNILFGREYDERRYKDVVRVAALERDLKIFPFGDRTLVGEKGVSLSGGQKARITLARSLYRNADICLMDDPLSAVDAAVAEHIFEQCIVDYLGPKIRILVTHQIQFIRKATKILVLDDGKCLALGTFDELLAKGLDFMALIDGDDDDEDADAVVAEIEGLSAHTMLAPTKSQQSVSSVRSRRSVRRLLSHTIMKQTSVIGTQEEEEAPQIQDEQQIVGSIGGRVYWEYIRAGCGIILGTLTILSTCISQILFHASDLWLMQWTNKEKTQTKEKNNFALIIYSVLIVALLLSTMVRSMTWFAICMIASKRLHNTIFIRLLRAPMAVFDNNPIGRILNRFTKDLGIIDEMLPSTSFDLNLTVSQAIGILVVVTIINPYLIIPGVILFALTITVRWLYIKTARDIKRMEGLTRSPVYSHVSTTLNGLASIRAYGAQQAFRNQFYTYQNDHSATWFVLLGASRTLGLIADWLCVIYLAVVAAVIMAFKHALMLTGQTQFGVRQSAELESQMTSVERIIEYTKLPQEADLLSTDQNRPKPKWPQTGGIVLDHMSLIYDSAPDKPVLKDITCEIRGAEKIGIVGRTGAGKSSVISALFRMVEPTGRIVIDGVDTKAIGLHDLRRALAIIPQEPVVFSGTMRRNLDPFGQYSDPEMWAALDEVQLRAVVDELPGRLDAELSEGGANFSVGQRQLVCLARAILRHNRVLVLDEATANVDHQTDALIQTSIRTHFHDCTVLTIAHRLNTIIDCDRVMVLDAGRLLEFDAPHSLLEKKGSFYDMCQKTGPDMYHHLVVSAREAFAKNLPRSYL</sequence>
<dbReference type="Pfam" id="PF00664">
    <property type="entry name" value="ABC_membrane"/>
    <property type="match status" value="2"/>
</dbReference>
<dbReference type="EMBL" id="CAJPIZ010000081">
    <property type="protein sequence ID" value="CAG2100358.1"/>
    <property type="molecule type" value="Genomic_DNA"/>
</dbReference>
<organism evidence="13">
    <name type="scientific">Medioppia subpectinata</name>
    <dbReference type="NCBI Taxonomy" id="1979941"/>
    <lineage>
        <taxon>Eukaryota</taxon>
        <taxon>Metazoa</taxon>
        <taxon>Ecdysozoa</taxon>
        <taxon>Arthropoda</taxon>
        <taxon>Chelicerata</taxon>
        <taxon>Arachnida</taxon>
        <taxon>Acari</taxon>
        <taxon>Acariformes</taxon>
        <taxon>Sarcoptiformes</taxon>
        <taxon>Oribatida</taxon>
        <taxon>Brachypylina</taxon>
        <taxon>Oppioidea</taxon>
        <taxon>Oppiidae</taxon>
        <taxon>Medioppia</taxon>
    </lineage>
</organism>
<feature type="non-terminal residue" evidence="13">
    <location>
        <position position="1"/>
    </location>
</feature>
<feature type="transmembrane region" description="Helical" evidence="10">
    <location>
        <begin position="538"/>
        <end position="562"/>
    </location>
</feature>
<dbReference type="InterPro" id="IPR036640">
    <property type="entry name" value="ABC1_TM_sf"/>
</dbReference>
<dbReference type="FunFam" id="3.40.50.300:FF:000973">
    <property type="entry name" value="Multidrug resistance-associated protein 4"/>
    <property type="match status" value="1"/>
</dbReference>
<feature type="transmembrane region" description="Helical" evidence="10">
    <location>
        <begin position="588"/>
        <end position="612"/>
    </location>
</feature>
<feature type="transmembrane region" description="Helical" evidence="10">
    <location>
        <begin position="688"/>
        <end position="705"/>
    </location>
</feature>
<keyword evidence="7" id="KW-0067">ATP-binding</keyword>
<evidence type="ECO:0000256" key="6">
    <source>
        <dbReference type="ARBA" id="ARBA00022741"/>
    </source>
</evidence>
<dbReference type="AlphaFoldDB" id="A0A7R9KDX4"/>
<dbReference type="InterPro" id="IPR011527">
    <property type="entry name" value="ABC1_TM_dom"/>
</dbReference>